<proteinExistence type="predicted"/>
<dbReference type="RefSeq" id="WP_165921005.1">
    <property type="nucleotide sequence ID" value="NZ_MSZW01000013.1"/>
</dbReference>
<evidence type="ECO:0000313" key="3">
    <source>
        <dbReference type="Proteomes" id="UP000295414"/>
    </source>
</evidence>
<dbReference type="PANTHER" id="PTHR14097">
    <property type="entry name" value="OXIDOREDUCTASE HTATIP2"/>
    <property type="match status" value="1"/>
</dbReference>
<feature type="domain" description="NAD(P)-binding" evidence="1">
    <location>
        <begin position="9"/>
        <end position="152"/>
    </location>
</feature>
<dbReference type="EMBL" id="SMAP01000001">
    <property type="protein sequence ID" value="TCT25733.1"/>
    <property type="molecule type" value="Genomic_DNA"/>
</dbReference>
<dbReference type="Gene3D" id="3.40.50.720">
    <property type="entry name" value="NAD(P)-binding Rossmann-like Domain"/>
    <property type="match status" value="1"/>
</dbReference>
<dbReference type="AlphaFoldDB" id="A0A4R3NEQ9"/>
<dbReference type="Proteomes" id="UP000295414">
    <property type="component" value="Unassembled WGS sequence"/>
</dbReference>
<gene>
    <name evidence="2" type="ORF">EDC34_10157</name>
</gene>
<organism evidence="2 3">
    <name type="scientific">Thermomonas haemolytica</name>
    <dbReference type="NCBI Taxonomy" id="141949"/>
    <lineage>
        <taxon>Bacteria</taxon>
        <taxon>Pseudomonadati</taxon>
        <taxon>Pseudomonadota</taxon>
        <taxon>Gammaproteobacteria</taxon>
        <taxon>Lysobacterales</taxon>
        <taxon>Lysobacteraceae</taxon>
        <taxon>Thermomonas</taxon>
    </lineage>
</organism>
<dbReference type="InterPro" id="IPR016040">
    <property type="entry name" value="NAD(P)-bd_dom"/>
</dbReference>
<name>A0A4R3NEQ9_9GAMM</name>
<accession>A0A4R3NEQ9</accession>
<comment type="caution">
    <text evidence="2">The sequence shown here is derived from an EMBL/GenBank/DDBJ whole genome shotgun (WGS) entry which is preliminary data.</text>
</comment>
<protein>
    <submittedName>
        <fullName evidence="2">Putative NAD(P)-binding protein</fullName>
    </submittedName>
</protein>
<evidence type="ECO:0000259" key="1">
    <source>
        <dbReference type="Pfam" id="PF13460"/>
    </source>
</evidence>
<keyword evidence="3" id="KW-1185">Reference proteome</keyword>
<sequence>MGKQVLLVGATGLVGRGVLGVLLEAPDIERVAALVRRPLAITHPKLRMQQIAEFSTAALAGLDLHGLEACLYCAGPLPLGMTEAAYREATVATLERVAQAYARANPQGYVVYVSGMGADPGSRLMPLRVKGQAEAVLARCGLEYTCLRPGIVRPVDGVRSPHRLRGLAYRIGDPLLGLAARLAPSVFTTTTAIGACMLRLVRSSSLRPPVIENADIG</sequence>
<evidence type="ECO:0000313" key="2">
    <source>
        <dbReference type="EMBL" id="TCT25733.1"/>
    </source>
</evidence>
<reference evidence="2 3" key="1">
    <citation type="submission" date="2019-03" db="EMBL/GenBank/DDBJ databases">
        <title>Genomic Encyclopedia of Type Strains, Phase IV (KMG-IV): sequencing the most valuable type-strain genomes for metagenomic binning, comparative biology and taxonomic classification.</title>
        <authorList>
            <person name="Goeker M."/>
        </authorList>
    </citation>
    <scope>NUCLEOTIDE SEQUENCE [LARGE SCALE GENOMIC DNA]</scope>
    <source>
        <strain evidence="2 3">DSM 13605</strain>
    </source>
</reference>
<dbReference type="Pfam" id="PF13460">
    <property type="entry name" value="NAD_binding_10"/>
    <property type="match status" value="1"/>
</dbReference>
<dbReference type="InterPro" id="IPR036291">
    <property type="entry name" value="NAD(P)-bd_dom_sf"/>
</dbReference>
<dbReference type="PANTHER" id="PTHR14097:SF8">
    <property type="entry name" value="NAD(P)-BINDING DOMAIN-CONTAINING PROTEIN"/>
    <property type="match status" value="1"/>
</dbReference>
<dbReference type="SUPFAM" id="SSF51735">
    <property type="entry name" value="NAD(P)-binding Rossmann-fold domains"/>
    <property type="match status" value="1"/>
</dbReference>